<gene>
    <name evidence="2" type="ORF">Nepgr_015810</name>
</gene>
<feature type="region of interest" description="Disordered" evidence="1">
    <location>
        <begin position="1"/>
        <end position="78"/>
    </location>
</feature>
<sequence>MLDPWRVMPQVPQPDQRSCEQCSRSPHTGPQSDDVSSSPTAVSVSAQLFSSNVQSNQAPSVANGPGDGFGKPSGDVSHLSLSQSPVYRVEAPLPGLMSSRWKEMGIDCLSGFWVEKSGKSRGVIVQDFNLWPRRVEKLGKYRDAIERYSSL</sequence>
<evidence type="ECO:0000256" key="1">
    <source>
        <dbReference type="SAM" id="MobiDB-lite"/>
    </source>
</evidence>
<evidence type="ECO:0000313" key="3">
    <source>
        <dbReference type="Proteomes" id="UP001279734"/>
    </source>
</evidence>
<proteinExistence type="predicted"/>
<name>A0AAD3SNF7_NEPGR</name>
<organism evidence="2 3">
    <name type="scientific">Nepenthes gracilis</name>
    <name type="common">Slender pitcher plant</name>
    <dbReference type="NCBI Taxonomy" id="150966"/>
    <lineage>
        <taxon>Eukaryota</taxon>
        <taxon>Viridiplantae</taxon>
        <taxon>Streptophyta</taxon>
        <taxon>Embryophyta</taxon>
        <taxon>Tracheophyta</taxon>
        <taxon>Spermatophyta</taxon>
        <taxon>Magnoliopsida</taxon>
        <taxon>eudicotyledons</taxon>
        <taxon>Gunneridae</taxon>
        <taxon>Pentapetalae</taxon>
        <taxon>Caryophyllales</taxon>
        <taxon>Nepenthaceae</taxon>
        <taxon>Nepenthes</taxon>
    </lineage>
</organism>
<keyword evidence="3" id="KW-1185">Reference proteome</keyword>
<dbReference type="AlphaFoldDB" id="A0AAD3SNF7"/>
<dbReference type="Proteomes" id="UP001279734">
    <property type="component" value="Unassembled WGS sequence"/>
</dbReference>
<accession>A0AAD3SNF7</accession>
<protein>
    <submittedName>
        <fullName evidence="2">Uncharacterized protein</fullName>
    </submittedName>
</protein>
<feature type="compositionally biased region" description="Low complexity" evidence="1">
    <location>
        <begin position="32"/>
        <end position="46"/>
    </location>
</feature>
<comment type="caution">
    <text evidence="2">The sequence shown here is derived from an EMBL/GenBank/DDBJ whole genome shotgun (WGS) entry which is preliminary data.</text>
</comment>
<reference evidence="2" key="1">
    <citation type="submission" date="2023-05" db="EMBL/GenBank/DDBJ databases">
        <title>Nepenthes gracilis genome sequencing.</title>
        <authorList>
            <person name="Fukushima K."/>
        </authorList>
    </citation>
    <scope>NUCLEOTIDE SEQUENCE</scope>
    <source>
        <strain evidence="2">SING2019-196</strain>
    </source>
</reference>
<feature type="compositionally biased region" description="Polar residues" evidence="1">
    <location>
        <begin position="13"/>
        <end position="31"/>
    </location>
</feature>
<feature type="compositionally biased region" description="Polar residues" evidence="1">
    <location>
        <begin position="47"/>
        <end position="60"/>
    </location>
</feature>
<evidence type="ECO:0000313" key="2">
    <source>
        <dbReference type="EMBL" id="GMH13969.1"/>
    </source>
</evidence>
<dbReference type="EMBL" id="BSYO01000013">
    <property type="protein sequence ID" value="GMH13969.1"/>
    <property type="molecule type" value="Genomic_DNA"/>
</dbReference>